<keyword evidence="3" id="KW-1185">Reference proteome</keyword>
<evidence type="ECO:0000313" key="3">
    <source>
        <dbReference type="Proteomes" id="UP000315385"/>
    </source>
</evidence>
<keyword evidence="1" id="KW-1133">Transmembrane helix</keyword>
<dbReference type="Proteomes" id="UP000315385">
    <property type="component" value="Unassembled WGS sequence"/>
</dbReference>
<gene>
    <name evidence="2" type="ORF">EWF95_09385</name>
</gene>
<protein>
    <submittedName>
        <fullName evidence="2">Uncharacterized protein</fullName>
    </submittedName>
</protein>
<keyword evidence="1" id="KW-0472">Membrane</keyword>
<name>A0A544QP35_9EURY</name>
<dbReference type="AlphaFoldDB" id="A0A544QP35"/>
<keyword evidence="1" id="KW-0812">Transmembrane</keyword>
<feature type="transmembrane region" description="Helical" evidence="1">
    <location>
        <begin position="18"/>
        <end position="35"/>
    </location>
</feature>
<evidence type="ECO:0000256" key="1">
    <source>
        <dbReference type="SAM" id="Phobius"/>
    </source>
</evidence>
<reference evidence="2 3" key="1">
    <citation type="submission" date="2019-02" db="EMBL/GenBank/DDBJ databases">
        <title>Halonotius sp. a new haloqrchaeon isolated from saline water.</title>
        <authorList>
            <person name="Duran-Viseras A."/>
            <person name="Sanchez-Porro C."/>
            <person name="Ventosa A."/>
        </authorList>
    </citation>
    <scope>NUCLEOTIDE SEQUENCE [LARGE SCALE GENOMIC DNA]</scope>
    <source>
        <strain evidence="2 3">F9-27</strain>
    </source>
</reference>
<evidence type="ECO:0000313" key="2">
    <source>
        <dbReference type="EMBL" id="TQQ80681.1"/>
    </source>
</evidence>
<proteinExistence type="predicted"/>
<accession>A0A544QP35</accession>
<comment type="caution">
    <text evidence="2">The sequence shown here is derived from an EMBL/GenBank/DDBJ whole genome shotgun (WGS) entry which is preliminary data.</text>
</comment>
<sequence length="70" mass="7542">MRLDQVRATYLDNGLADIGRIVAATPAMIFFLLSPRAGFEDEPLGKLYALGGLVYLLLLVGGFLLLGALF</sequence>
<dbReference type="EMBL" id="SESI01000002">
    <property type="protein sequence ID" value="TQQ80681.1"/>
    <property type="molecule type" value="Genomic_DNA"/>
</dbReference>
<dbReference type="RefSeq" id="WP_142443793.1">
    <property type="nucleotide sequence ID" value="NZ_SESI01000002.1"/>
</dbReference>
<organism evidence="2 3">
    <name type="scientific">Halonotius roseus</name>
    <dbReference type="NCBI Taxonomy" id="2511997"/>
    <lineage>
        <taxon>Archaea</taxon>
        <taxon>Methanobacteriati</taxon>
        <taxon>Methanobacteriota</taxon>
        <taxon>Stenosarchaea group</taxon>
        <taxon>Halobacteria</taxon>
        <taxon>Halobacteriales</taxon>
        <taxon>Haloferacaceae</taxon>
        <taxon>Halonotius</taxon>
    </lineage>
</organism>
<feature type="transmembrane region" description="Helical" evidence="1">
    <location>
        <begin position="47"/>
        <end position="69"/>
    </location>
</feature>
<dbReference type="OrthoDB" id="342276at2157"/>